<evidence type="ECO:0000256" key="4">
    <source>
        <dbReference type="ARBA" id="ARBA00022702"/>
    </source>
</evidence>
<keyword evidence="8" id="KW-1185">Reference proteome</keyword>
<evidence type="ECO:0000313" key="8">
    <source>
        <dbReference type="Proteomes" id="UP000694402"/>
    </source>
</evidence>
<dbReference type="Gene3D" id="1.20.1250.10">
    <property type="match status" value="1"/>
</dbReference>
<keyword evidence="6" id="KW-1015">Disulfide bond</keyword>
<dbReference type="GO" id="GO:0005576">
    <property type="term" value="C:extracellular region"/>
    <property type="evidence" value="ECO:0007669"/>
    <property type="project" value="UniProtKB-SubCell"/>
</dbReference>
<evidence type="ECO:0000256" key="6">
    <source>
        <dbReference type="ARBA" id="ARBA00023157"/>
    </source>
</evidence>
<sequence length="229" mass="25576">MAASFTPLQPTLGIAHGDLRLVCIYSAMETHFMKLPTNSYCADVASRGTLELRRILLLLLCVVSFEVPNAKTRPIDFVCNAHARRHMDNVKDLEVAMVDCSGSDQLPSSLQIPCVRILKASWDHKSLQQKRAEVRGALGVLLDGVGRVRKETKLSCQSSLLERLEHGITNYLHIVTKLDIKGDLTDPDPGCPSQQSRSLTQVLQLYGRLLRGKLEWLSLDLRDSCLDQR</sequence>
<dbReference type="AlphaFoldDB" id="A0A8C8JI62"/>
<dbReference type="PANTHER" id="PTHR10560">
    <property type="entry name" value="THROMBOPOIETIN"/>
    <property type="match status" value="1"/>
</dbReference>
<dbReference type="GO" id="GO:0005179">
    <property type="term" value="F:hormone activity"/>
    <property type="evidence" value="ECO:0007669"/>
    <property type="project" value="UniProtKB-KW"/>
</dbReference>
<keyword evidence="3" id="KW-0964">Secreted</keyword>
<dbReference type="GO" id="GO:0008283">
    <property type="term" value="P:cell population proliferation"/>
    <property type="evidence" value="ECO:0007669"/>
    <property type="project" value="InterPro"/>
</dbReference>
<comment type="subcellular location">
    <subcellularLocation>
        <location evidence="1">Secreted</location>
    </subcellularLocation>
</comment>
<dbReference type="GO" id="GO:0005125">
    <property type="term" value="F:cytokine activity"/>
    <property type="evidence" value="ECO:0007669"/>
    <property type="project" value="InterPro"/>
</dbReference>
<evidence type="ECO:0000256" key="1">
    <source>
        <dbReference type="ARBA" id="ARBA00004613"/>
    </source>
</evidence>
<dbReference type="Proteomes" id="UP000694402">
    <property type="component" value="Unassembled WGS sequence"/>
</dbReference>
<reference evidence="7" key="2">
    <citation type="submission" date="2025-09" db="UniProtKB">
        <authorList>
            <consortium name="Ensembl"/>
        </authorList>
    </citation>
    <scope>IDENTIFICATION</scope>
</reference>
<organism evidence="7 8">
    <name type="scientific">Oncorhynchus tshawytscha</name>
    <name type="common">Chinook salmon</name>
    <name type="synonym">Salmo tshawytscha</name>
    <dbReference type="NCBI Taxonomy" id="74940"/>
    <lineage>
        <taxon>Eukaryota</taxon>
        <taxon>Metazoa</taxon>
        <taxon>Chordata</taxon>
        <taxon>Craniata</taxon>
        <taxon>Vertebrata</taxon>
        <taxon>Euteleostomi</taxon>
        <taxon>Actinopterygii</taxon>
        <taxon>Neopterygii</taxon>
        <taxon>Teleostei</taxon>
        <taxon>Protacanthopterygii</taxon>
        <taxon>Salmoniformes</taxon>
        <taxon>Salmonidae</taxon>
        <taxon>Salmoninae</taxon>
        <taxon>Oncorhynchus</taxon>
    </lineage>
</organism>
<evidence type="ECO:0008006" key="9">
    <source>
        <dbReference type="Google" id="ProtNLM"/>
    </source>
</evidence>
<dbReference type="SUPFAM" id="SSF47266">
    <property type="entry name" value="4-helical cytokines"/>
    <property type="match status" value="1"/>
</dbReference>
<dbReference type="InterPro" id="IPR001323">
    <property type="entry name" value="EPO_TPO"/>
</dbReference>
<dbReference type="Ensembl" id="ENSOTST00005101637.2">
    <property type="protein sequence ID" value="ENSOTSP00005093750.2"/>
    <property type="gene ID" value="ENSOTSG00005060313.1"/>
</dbReference>
<dbReference type="PANTHER" id="PTHR10560:SF0">
    <property type="entry name" value="THROMBOPOIETIN"/>
    <property type="match status" value="1"/>
</dbReference>
<keyword evidence="5" id="KW-0732">Signal</keyword>
<proteinExistence type="inferred from homology"/>
<evidence type="ECO:0000256" key="3">
    <source>
        <dbReference type="ARBA" id="ARBA00022525"/>
    </source>
</evidence>
<evidence type="ECO:0000256" key="5">
    <source>
        <dbReference type="ARBA" id="ARBA00022729"/>
    </source>
</evidence>
<dbReference type="GeneTree" id="ENSGT00390000006294"/>
<dbReference type="InterPro" id="IPR009079">
    <property type="entry name" value="4_helix_cytokine-like_core"/>
</dbReference>
<comment type="similarity">
    <text evidence="2">Belongs to the EPO/TPO family.</text>
</comment>
<keyword evidence="4" id="KW-0372">Hormone</keyword>
<evidence type="ECO:0000256" key="2">
    <source>
        <dbReference type="ARBA" id="ARBA00005782"/>
    </source>
</evidence>
<dbReference type="Pfam" id="PF00758">
    <property type="entry name" value="EPO_TPO"/>
    <property type="match status" value="1"/>
</dbReference>
<reference evidence="7" key="1">
    <citation type="submission" date="2025-08" db="UniProtKB">
        <authorList>
            <consortium name="Ensembl"/>
        </authorList>
    </citation>
    <scope>IDENTIFICATION</scope>
</reference>
<dbReference type="InterPro" id="IPR003978">
    <property type="entry name" value="Thrombopoietin"/>
</dbReference>
<accession>A0A8C8JI62</accession>
<evidence type="ECO:0000313" key="7">
    <source>
        <dbReference type="Ensembl" id="ENSOTSP00005093750.2"/>
    </source>
</evidence>
<name>A0A8C8JI62_ONCTS</name>
<protein>
    <recommendedName>
        <fullName evidence="9">Thrombopoietin</fullName>
    </recommendedName>
</protein>